<gene>
    <name evidence="2" type="ORF">D9V37_12290</name>
</gene>
<feature type="region of interest" description="Disordered" evidence="1">
    <location>
        <begin position="34"/>
        <end position="55"/>
    </location>
</feature>
<dbReference type="OrthoDB" id="199365at2"/>
<organism evidence="2 3">
    <name type="scientific">Nocardioides mangrovicus</name>
    <dbReference type="NCBI Taxonomy" id="2478913"/>
    <lineage>
        <taxon>Bacteria</taxon>
        <taxon>Bacillati</taxon>
        <taxon>Actinomycetota</taxon>
        <taxon>Actinomycetes</taxon>
        <taxon>Propionibacteriales</taxon>
        <taxon>Nocardioidaceae</taxon>
        <taxon>Nocardioides</taxon>
    </lineage>
</organism>
<comment type="caution">
    <text evidence="2">The sequence shown here is derived from an EMBL/GenBank/DDBJ whole genome shotgun (WGS) entry which is preliminary data.</text>
</comment>
<dbReference type="AlphaFoldDB" id="A0A3L8P2U3"/>
<dbReference type="Pfam" id="PF09919">
    <property type="entry name" value="DUF2149"/>
    <property type="match status" value="1"/>
</dbReference>
<feature type="compositionally biased region" description="Polar residues" evidence="1">
    <location>
        <begin position="34"/>
        <end position="43"/>
    </location>
</feature>
<sequence length="94" mass="9738">MFDIGIVLSLGFLLAALSALKLSASVTDHGLSRDSIQVPQDAQVSPVPTDGTKVIGRGTRVGEVYRLRDGRLVYVTTPSPSSSPSSSPSASPTP</sequence>
<feature type="region of interest" description="Disordered" evidence="1">
    <location>
        <begin position="75"/>
        <end position="94"/>
    </location>
</feature>
<dbReference type="InterPro" id="IPR018676">
    <property type="entry name" value="DUF2149"/>
</dbReference>
<accession>A0A3L8P2U3</accession>
<protein>
    <submittedName>
        <fullName evidence="2">DUF2149 domain-containing protein</fullName>
    </submittedName>
</protein>
<keyword evidence="3" id="KW-1185">Reference proteome</keyword>
<evidence type="ECO:0000256" key="1">
    <source>
        <dbReference type="SAM" id="MobiDB-lite"/>
    </source>
</evidence>
<dbReference type="Proteomes" id="UP000281708">
    <property type="component" value="Unassembled WGS sequence"/>
</dbReference>
<evidence type="ECO:0000313" key="3">
    <source>
        <dbReference type="Proteomes" id="UP000281708"/>
    </source>
</evidence>
<dbReference type="EMBL" id="RDBE01000007">
    <property type="protein sequence ID" value="RLV49464.1"/>
    <property type="molecule type" value="Genomic_DNA"/>
</dbReference>
<reference evidence="2 3" key="1">
    <citation type="submission" date="2018-10" db="EMBL/GenBank/DDBJ databases">
        <title>Marmoricola sp. 4Q3S-7 whole genome shotgun sequence.</title>
        <authorList>
            <person name="Li F."/>
        </authorList>
    </citation>
    <scope>NUCLEOTIDE SEQUENCE [LARGE SCALE GENOMIC DNA]</scope>
    <source>
        <strain evidence="2 3">4Q3S-7</strain>
    </source>
</reference>
<evidence type="ECO:0000313" key="2">
    <source>
        <dbReference type="EMBL" id="RLV49464.1"/>
    </source>
</evidence>
<name>A0A3L8P2U3_9ACTN</name>
<proteinExistence type="predicted"/>
<feature type="compositionally biased region" description="Low complexity" evidence="1">
    <location>
        <begin position="76"/>
        <end position="94"/>
    </location>
</feature>